<dbReference type="InterPro" id="IPR004839">
    <property type="entry name" value="Aminotransferase_I/II_large"/>
</dbReference>
<dbReference type="PANTHER" id="PTHR43525">
    <property type="entry name" value="PROTEIN MALY"/>
    <property type="match status" value="1"/>
</dbReference>
<evidence type="ECO:0000313" key="7">
    <source>
        <dbReference type="EMBL" id="MFK7161622.1"/>
    </source>
</evidence>
<dbReference type="InterPro" id="IPR015422">
    <property type="entry name" value="PyrdxlP-dep_Trfase_small"/>
</dbReference>
<gene>
    <name evidence="7" type="ORF">V6U78_11300</name>
</gene>
<dbReference type="CDD" id="cd00609">
    <property type="entry name" value="AAT_like"/>
    <property type="match status" value="1"/>
</dbReference>
<dbReference type="SUPFAM" id="SSF53383">
    <property type="entry name" value="PLP-dependent transferases"/>
    <property type="match status" value="1"/>
</dbReference>
<evidence type="ECO:0000256" key="2">
    <source>
        <dbReference type="ARBA" id="ARBA00012224"/>
    </source>
</evidence>
<dbReference type="InterPro" id="IPR027619">
    <property type="entry name" value="C-S_lyase_PatB-like"/>
</dbReference>
<evidence type="ECO:0000256" key="3">
    <source>
        <dbReference type="ARBA" id="ARBA00022898"/>
    </source>
</evidence>
<reference evidence="7 8" key="1">
    <citation type="submission" date="2024-02" db="EMBL/GenBank/DDBJ databases">
        <title>Marinospirillum sp. MEB 164 isolated from Lonar lake sediment.</title>
        <authorList>
            <person name="Joshi A."/>
            <person name="Thite S."/>
        </authorList>
    </citation>
    <scope>NUCLEOTIDE SEQUENCE [LARGE SCALE GENOMIC DNA]</scope>
    <source>
        <strain evidence="7 8">MEB164</strain>
    </source>
</reference>
<dbReference type="GO" id="GO:0016829">
    <property type="term" value="F:lyase activity"/>
    <property type="evidence" value="ECO:0007669"/>
    <property type="project" value="UniProtKB-KW"/>
</dbReference>
<evidence type="ECO:0000259" key="6">
    <source>
        <dbReference type="Pfam" id="PF00155"/>
    </source>
</evidence>
<dbReference type="RefSeq" id="WP_405340796.1">
    <property type="nucleotide sequence ID" value="NZ_JBANFI010000007.1"/>
</dbReference>
<keyword evidence="4 7" id="KW-0456">Lyase</keyword>
<evidence type="ECO:0000256" key="1">
    <source>
        <dbReference type="ARBA" id="ARBA00001933"/>
    </source>
</evidence>
<dbReference type="NCBIfam" id="TIGR04350">
    <property type="entry name" value="C_S_lyase_PatB"/>
    <property type="match status" value="1"/>
</dbReference>
<protein>
    <recommendedName>
        <fullName evidence="2">cysteine-S-conjugate beta-lyase</fullName>
        <ecNumber evidence="2">4.4.1.13</ecNumber>
    </recommendedName>
</protein>
<comment type="caution">
    <text evidence="7">The sequence shown here is derived from an EMBL/GenBank/DDBJ whole genome shotgun (WGS) entry which is preliminary data.</text>
</comment>
<evidence type="ECO:0000256" key="4">
    <source>
        <dbReference type="ARBA" id="ARBA00023239"/>
    </source>
</evidence>
<dbReference type="EMBL" id="JBANFI010000007">
    <property type="protein sequence ID" value="MFK7161622.1"/>
    <property type="molecule type" value="Genomic_DNA"/>
</dbReference>
<evidence type="ECO:0000256" key="5">
    <source>
        <dbReference type="ARBA" id="ARBA00037974"/>
    </source>
</evidence>
<keyword evidence="3" id="KW-0663">Pyridoxal phosphate</keyword>
<dbReference type="InterPro" id="IPR015421">
    <property type="entry name" value="PyrdxlP-dep_Trfase_major"/>
</dbReference>
<dbReference type="InterPro" id="IPR015424">
    <property type="entry name" value="PyrdxlP-dep_Trfase"/>
</dbReference>
<keyword evidence="8" id="KW-1185">Reference proteome</keyword>
<comment type="cofactor">
    <cofactor evidence="1">
        <name>pyridoxal 5'-phosphate</name>
        <dbReference type="ChEBI" id="CHEBI:597326"/>
    </cofactor>
</comment>
<dbReference type="Proteomes" id="UP001621714">
    <property type="component" value="Unassembled WGS sequence"/>
</dbReference>
<evidence type="ECO:0000313" key="8">
    <source>
        <dbReference type="Proteomes" id="UP001621714"/>
    </source>
</evidence>
<dbReference type="EC" id="4.4.1.13" evidence="2"/>
<feature type="domain" description="Aminotransferase class I/classII large" evidence="6">
    <location>
        <begin position="36"/>
        <end position="364"/>
    </location>
</feature>
<organism evidence="7 8">
    <name type="scientific">Marinospirillum alkalitolerans</name>
    <dbReference type="NCBI Taxonomy" id="3123374"/>
    <lineage>
        <taxon>Bacteria</taxon>
        <taxon>Pseudomonadati</taxon>
        <taxon>Pseudomonadota</taxon>
        <taxon>Gammaproteobacteria</taxon>
        <taxon>Oceanospirillales</taxon>
        <taxon>Oceanospirillaceae</taxon>
        <taxon>Marinospirillum</taxon>
    </lineage>
</organism>
<sequence length="375" mass="41790">MSTPEFDFVTPIERRGTASLKWQRYEEQDILPMWVADMDFAAPPAVQKALRQAVERGVFGYGEIPSGLIDTFVAWCAEQYHWAIEAEWLVWLPGVVPGLHLAIEAELAPEAGLAVPQPVYPPIRQLGRLRARPLVSVPSEATDWTPYLTDATQALVLCHPHNPSGQVATRADLEQLAQLALERDLLVISDEIWADLLLDPQQRHLPFAALNPDAAARSITLMAPSKTFNIAGLSCAVAIIPDPERRVRFRRQMRGMMPDMNYLGLLAAQAAWQEGAAWLAALKQQLNANLDQLEHWLQDYPEIGFTRPQATFVAWLDLRQLGLNEQDFLEGGVALSLGEAFGTDGYLRLNFGCPSAQLDAALQRMARVIQTRRGR</sequence>
<dbReference type="Pfam" id="PF00155">
    <property type="entry name" value="Aminotran_1_2"/>
    <property type="match status" value="1"/>
</dbReference>
<proteinExistence type="inferred from homology"/>
<dbReference type="Gene3D" id="3.40.640.10">
    <property type="entry name" value="Type I PLP-dependent aspartate aminotransferase-like (Major domain)"/>
    <property type="match status" value="1"/>
</dbReference>
<accession>A0ABW8Q1Y6</accession>
<comment type="similarity">
    <text evidence="5">Belongs to the class-II pyridoxal-phosphate-dependent aminotransferase family. MalY/PatB cystathionine beta-lyase subfamily.</text>
</comment>
<dbReference type="Gene3D" id="3.90.1150.10">
    <property type="entry name" value="Aspartate Aminotransferase, domain 1"/>
    <property type="match status" value="1"/>
</dbReference>
<dbReference type="InterPro" id="IPR051798">
    <property type="entry name" value="Class-II_PLP-Dep_Aminotrans"/>
</dbReference>
<name>A0ABW8Q1Y6_9GAMM</name>
<dbReference type="PANTHER" id="PTHR43525:SF1">
    <property type="entry name" value="PROTEIN MALY"/>
    <property type="match status" value="1"/>
</dbReference>